<dbReference type="Proteomes" id="UP000823618">
    <property type="component" value="Unassembled WGS sequence"/>
</dbReference>
<accession>A0A9D9N7B0</accession>
<sequence>MIIYSLVNDDIHGDSFKHFLEYCLKNSTYFSVTFHDYEINKYSKFYKELEKYLEKMIRTYTWYQYKTFENPLNIGVYHSNLCALDNILNQFDTLFKNKDNGIEDLCFFCNENLLFGSVTHIEMAQLFLKTELELSNFEKFAQWEKMILTSRDYEYLPSFKFNN</sequence>
<comment type="caution">
    <text evidence="1">The sequence shown here is derived from an EMBL/GenBank/DDBJ whole genome shotgun (WGS) entry which is preliminary data.</text>
</comment>
<dbReference type="AlphaFoldDB" id="A0A9D9N7B0"/>
<organism evidence="1 2">
    <name type="scientific">Candidatus Scybalomonas excrementavium</name>
    <dbReference type="NCBI Taxonomy" id="2840943"/>
    <lineage>
        <taxon>Bacteria</taxon>
        <taxon>Bacillati</taxon>
        <taxon>Bacillota</taxon>
        <taxon>Clostridia</taxon>
        <taxon>Lachnospirales</taxon>
        <taxon>Lachnospiraceae</taxon>
        <taxon>Lachnospiraceae incertae sedis</taxon>
        <taxon>Candidatus Scybalomonas</taxon>
    </lineage>
</organism>
<reference evidence="1" key="1">
    <citation type="submission" date="2020-10" db="EMBL/GenBank/DDBJ databases">
        <authorList>
            <person name="Gilroy R."/>
        </authorList>
    </citation>
    <scope>NUCLEOTIDE SEQUENCE</scope>
    <source>
        <strain evidence="1">E3-2379</strain>
    </source>
</reference>
<proteinExistence type="predicted"/>
<name>A0A9D9N7B0_9FIRM</name>
<protein>
    <submittedName>
        <fullName evidence="1">Uncharacterized protein</fullName>
    </submittedName>
</protein>
<evidence type="ECO:0000313" key="1">
    <source>
        <dbReference type="EMBL" id="MBO8462977.1"/>
    </source>
</evidence>
<dbReference type="EMBL" id="JADIML010000096">
    <property type="protein sequence ID" value="MBO8462977.1"/>
    <property type="molecule type" value="Genomic_DNA"/>
</dbReference>
<gene>
    <name evidence="1" type="ORF">IAC13_03480</name>
</gene>
<evidence type="ECO:0000313" key="2">
    <source>
        <dbReference type="Proteomes" id="UP000823618"/>
    </source>
</evidence>
<reference evidence="1" key="2">
    <citation type="journal article" date="2021" name="PeerJ">
        <title>Extensive microbial diversity within the chicken gut microbiome revealed by metagenomics and culture.</title>
        <authorList>
            <person name="Gilroy R."/>
            <person name="Ravi A."/>
            <person name="Getino M."/>
            <person name="Pursley I."/>
            <person name="Horton D.L."/>
            <person name="Alikhan N.F."/>
            <person name="Baker D."/>
            <person name="Gharbi K."/>
            <person name="Hall N."/>
            <person name="Watson M."/>
            <person name="Adriaenssens E.M."/>
            <person name="Foster-Nyarko E."/>
            <person name="Jarju S."/>
            <person name="Secka A."/>
            <person name="Antonio M."/>
            <person name="Oren A."/>
            <person name="Chaudhuri R.R."/>
            <person name="La Ragione R."/>
            <person name="Hildebrand F."/>
            <person name="Pallen M.J."/>
        </authorList>
    </citation>
    <scope>NUCLEOTIDE SEQUENCE</scope>
    <source>
        <strain evidence="1">E3-2379</strain>
    </source>
</reference>